<gene>
    <name evidence="3" type="primary">LOC113786783</name>
</gene>
<keyword evidence="1" id="KW-0175">Coiled coil</keyword>
<feature type="coiled-coil region" evidence="1">
    <location>
        <begin position="15"/>
        <end position="42"/>
    </location>
</feature>
<reference evidence="3" key="2">
    <citation type="submission" date="2025-08" db="UniProtKB">
        <authorList>
            <consortium name="RefSeq"/>
        </authorList>
    </citation>
    <scope>IDENTIFICATION</scope>
    <source>
        <tissue evidence="3">Etiolated seedlings</tissue>
    </source>
</reference>
<name>A0A3Q7XSY5_CICAR</name>
<proteinExistence type="predicted"/>
<organism evidence="2 3">
    <name type="scientific">Cicer arietinum</name>
    <name type="common">Chickpea</name>
    <name type="synonym">Garbanzo</name>
    <dbReference type="NCBI Taxonomy" id="3827"/>
    <lineage>
        <taxon>Eukaryota</taxon>
        <taxon>Viridiplantae</taxon>
        <taxon>Streptophyta</taxon>
        <taxon>Embryophyta</taxon>
        <taxon>Tracheophyta</taxon>
        <taxon>Spermatophyta</taxon>
        <taxon>Magnoliopsida</taxon>
        <taxon>eudicotyledons</taxon>
        <taxon>Gunneridae</taxon>
        <taxon>Pentapetalae</taxon>
        <taxon>rosids</taxon>
        <taxon>fabids</taxon>
        <taxon>Fabales</taxon>
        <taxon>Fabaceae</taxon>
        <taxon>Papilionoideae</taxon>
        <taxon>50 kb inversion clade</taxon>
        <taxon>NPAAA clade</taxon>
        <taxon>Hologalegina</taxon>
        <taxon>IRL clade</taxon>
        <taxon>Cicereae</taxon>
        <taxon>Cicer</taxon>
    </lineage>
</organism>
<keyword evidence="2" id="KW-1185">Reference proteome</keyword>
<protein>
    <submittedName>
        <fullName evidence="3">CRM-domain containing factor CFM3, chloroplastic/mitochondrial-like</fullName>
    </submittedName>
</protein>
<evidence type="ECO:0000313" key="3">
    <source>
        <dbReference type="RefSeq" id="XP_027190988.1"/>
    </source>
</evidence>
<evidence type="ECO:0000256" key="1">
    <source>
        <dbReference type="SAM" id="Coils"/>
    </source>
</evidence>
<sequence length="87" mass="10249">MKAKALEHSISMQRHKALSQHITELRGEIEEMKKELGLSQDLEPEDRLCIKDPNQIDRISEFTQTGYGRERLMKETNTKKVLHWNDD</sequence>
<dbReference type="AlphaFoldDB" id="A0A3Q7XSY5"/>
<dbReference type="OrthoDB" id="551352at2759"/>
<accession>A0A3Q7XSY5</accession>
<dbReference type="Proteomes" id="UP000087171">
    <property type="component" value="Chromosome Ca5"/>
</dbReference>
<evidence type="ECO:0000313" key="2">
    <source>
        <dbReference type="Proteomes" id="UP000087171"/>
    </source>
</evidence>
<reference evidence="2" key="1">
    <citation type="journal article" date="2013" name="Nat. Biotechnol.">
        <title>Draft genome sequence of chickpea (Cicer arietinum) provides a resource for trait improvement.</title>
        <authorList>
            <person name="Varshney R.K."/>
            <person name="Song C."/>
            <person name="Saxena R.K."/>
            <person name="Azam S."/>
            <person name="Yu S."/>
            <person name="Sharpe A.G."/>
            <person name="Cannon S."/>
            <person name="Baek J."/>
            <person name="Rosen B.D."/>
            <person name="Tar'an B."/>
            <person name="Millan T."/>
            <person name="Zhang X."/>
            <person name="Ramsay L.D."/>
            <person name="Iwata A."/>
            <person name="Wang Y."/>
            <person name="Nelson W."/>
            <person name="Farmer A.D."/>
            <person name="Gaur P.M."/>
            <person name="Soderlund C."/>
            <person name="Penmetsa R.V."/>
            <person name="Xu C."/>
            <person name="Bharti A.K."/>
            <person name="He W."/>
            <person name="Winter P."/>
            <person name="Zhao S."/>
            <person name="Hane J.K."/>
            <person name="Carrasquilla-Garcia N."/>
            <person name="Condie J.A."/>
            <person name="Upadhyaya H.D."/>
            <person name="Luo M.C."/>
            <person name="Thudi M."/>
            <person name="Gowda C.L."/>
            <person name="Singh N.P."/>
            <person name="Lichtenzveig J."/>
            <person name="Gali K.K."/>
            <person name="Rubio J."/>
            <person name="Nadarajan N."/>
            <person name="Dolezel J."/>
            <person name="Bansal K.C."/>
            <person name="Xu X."/>
            <person name="Edwards D."/>
            <person name="Zhang G."/>
            <person name="Kahl G."/>
            <person name="Gil J."/>
            <person name="Singh K.B."/>
            <person name="Datta S.K."/>
            <person name="Jackson S.A."/>
            <person name="Wang J."/>
            <person name="Cook D.R."/>
        </authorList>
    </citation>
    <scope>NUCLEOTIDE SEQUENCE [LARGE SCALE GENOMIC DNA]</scope>
    <source>
        <strain evidence="2">cv. CDC Frontier</strain>
    </source>
</reference>
<dbReference type="RefSeq" id="XP_027190988.1">
    <property type="nucleotide sequence ID" value="XM_027335187.1"/>
</dbReference>